<proteinExistence type="inferred from homology"/>
<keyword evidence="5" id="KW-0472">Membrane</keyword>
<keyword evidence="3" id="KW-0812">Transmembrane</keyword>
<sequence length="414" mass="45323">MVPWFNGESGIGGLQSDIAESGAFFLNERVCVGCSREFHARVDGVRLQATPMERRAFAFVCIDHSTTSRHRPMRRIPCVCDGVPTADSLLGPVAGPFALSALAKNCPDEPEAAAIAWTMSPVSEFYADRCVLVTGATGFLGKVLVEKLLWSASDIGTIYLIVRPQNGLDSKQRLDKMLQSNLFDRVRSKYPDRFNKLVAIDGNLMEPELALNQPDMHRLCDDVSVVFHCAATVKFDEALRISVEMNVLGTQRLIALCHKMRNLVSVVHASTAYANCDRPRIVESVYPPPVQPSKLIDAMEWMNDDMIKSLTPHLLGRRPNTYTLTKALAEVQLVEDSGHLPVVIVRPSIIGAVWKEPIPGWMDNLNGATGIFAAVGKGVLTNMCGSTSATADIIPVDIVSNLLIVAAWQRAVNK</sequence>
<keyword evidence="7" id="KW-0560">Oxidoreductase</keyword>
<keyword evidence="9" id="KW-1185">Reference proteome</keyword>
<dbReference type="Gene3D" id="3.40.50.720">
    <property type="entry name" value="NAD(P)-binding Rossmann-like Domain"/>
    <property type="match status" value="1"/>
</dbReference>
<organism evidence="9 10">
    <name type="scientific">Plectus sambesii</name>
    <dbReference type="NCBI Taxonomy" id="2011161"/>
    <lineage>
        <taxon>Eukaryota</taxon>
        <taxon>Metazoa</taxon>
        <taxon>Ecdysozoa</taxon>
        <taxon>Nematoda</taxon>
        <taxon>Chromadorea</taxon>
        <taxon>Plectida</taxon>
        <taxon>Plectina</taxon>
        <taxon>Plectoidea</taxon>
        <taxon>Plectidae</taxon>
        <taxon>Plectus</taxon>
    </lineage>
</organism>
<dbReference type="AlphaFoldDB" id="A0A914WK32"/>
<evidence type="ECO:0000313" key="10">
    <source>
        <dbReference type="WBParaSite" id="PSAMB.scaffold4091size19408.g23417.t1"/>
    </source>
</evidence>
<evidence type="ECO:0000256" key="3">
    <source>
        <dbReference type="ARBA" id="ARBA00022692"/>
    </source>
</evidence>
<protein>
    <recommendedName>
        <fullName evidence="7">Fatty acyl-CoA reductase</fullName>
        <ecNumber evidence="7">1.2.1.84</ecNumber>
    </recommendedName>
</protein>
<accession>A0A914WK32</accession>
<dbReference type="InterPro" id="IPR013120">
    <property type="entry name" value="FAR_NAD-bd"/>
</dbReference>
<dbReference type="CDD" id="cd05236">
    <property type="entry name" value="FAR-N_SDR_e"/>
    <property type="match status" value="1"/>
</dbReference>
<feature type="domain" description="Thioester reductase (TE)" evidence="8">
    <location>
        <begin position="133"/>
        <end position="402"/>
    </location>
</feature>
<evidence type="ECO:0000256" key="7">
    <source>
        <dbReference type="RuleBase" id="RU363097"/>
    </source>
</evidence>
<evidence type="ECO:0000313" key="9">
    <source>
        <dbReference type="Proteomes" id="UP000887566"/>
    </source>
</evidence>
<evidence type="ECO:0000256" key="1">
    <source>
        <dbReference type="ARBA" id="ARBA00004141"/>
    </source>
</evidence>
<comment type="function">
    <text evidence="7">Catalyzes the reduction of fatty acyl-CoA to fatty alcohols.</text>
</comment>
<dbReference type="GO" id="GO:0080019">
    <property type="term" value="F:alcohol-forming very long-chain fatty acyl-CoA reductase activity"/>
    <property type="evidence" value="ECO:0007669"/>
    <property type="project" value="InterPro"/>
</dbReference>
<dbReference type="Pfam" id="PF07993">
    <property type="entry name" value="NAD_binding_4"/>
    <property type="match status" value="1"/>
</dbReference>
<evidence type="ECO:0000259" key="8">
    <source>
        <dbReference type="Pfam" id="PF07993"/>
    </source>
</evidence>
<keyword evidence="7" id="KW-0444">Lipid biosynthesis</keyword>
<evidence type="ECO:0000256" key="6">
    <source>
        <dbReference type="ARBA" id="ARBA00052530"/>
    </source>
</evidence>
<keyword evidence="7" id="KW-0443">Lipid metabolism</keyword>
<evidence type="ECO:0000256" key="2">
    <source>
        <dbReference type="ARBA" id="ARBA00005928"/>
    </source>
</evidence>
<dbReference type="InterPro" id="IPR036291">
    <property type="entry name" value="NAD(P)-bd_dom_sf"/>
</dbReference>
<keyword evidence="7" id="KW-0521">NADP</keyword>
<dbReference type="GO" id="GO:0102965">
    <property type="term" value="F:alcohol-forming long-chain fatty acyl-CoA reductase activity"/>
    <property type="evidence" value="ECO:0007669"/>
    <property type="project" value="UniProtKB-EC"/>
</dbReference>
<dbReference type="GO" id="GO:0035336">
    <property type="term" value="P:long-chain fatty-acyl-CoA metabolic process"/>
    <property type="evidence" value="ECO:0007669"/>
    <property type="project" value="TreeGrafter"/>
</dbReference>
<dbReference type="PANTHER" id="PTHR11011">
    <property type="entry name" value="MALE STERILITY PROTEIN 2-RELATED"/>
    <property type="match status" value="1"/>
</dbReference>
<dbReference type="WBParaSite" id="PSAMB.scaffold4091size19408.g23417.t1">
    <property type="protein sequence ID" value="PSAMB.scaffold4091size19408.g23417.t1"/>
    <property type="gene ID" value="PSAMB.scaffold4091size19408.g23417"/>
</dbReference>
<keyword evidence="4" id="KW-1133">Transmembrane helix</keyword>
<dbReference type="SUPFAM" id="SSF51735">
    <property type="entry name" value="NAD(P)-binding Rossmann-fold domains"/>
    <property type="match status" value="1"/>
</dbReference>
<comment type="catalytic activity">
    <reaction evidence="6 7">
        <text>a long-chain fatty acyl-CoA + 2 NADPH + 2 H(+) = a long-chain primary fatty alcohol + 2 NADP(+) + CoA</text>
        <dbReference type="Rhea" id="RHEA:52716"/>
        <dbReference type="ChEBI" id="CHEBI:15378"/>
        <dbReference type="ChEBI" id="CHEBI:57287"/>
        <dbReference type="ChEBI" id="CHEBI:57783"/>
        <dbReference type="ChEBI" id="CHEBI:58349"/>
        <dbReference type="ChEBI" id="CHEBI:77396"/>
        <dbReference type="ChEBI" id="CHEBI:83139"/>
        <dbReference type="EC" id="1.2.1.84"/>
    </reaction>
</comment>
<dbReference type="GO" id="GO:0005777">
    <property type="term" value="C:peroxisome"/>
    <property type="evidence" value="ECO:0007669"/>
    <property type="project" value="TreeGrafter"/>
</dbReference>
<reference evidence="10" key="1">
    <citation type="submission" date="2022-11" db="UniProtKB">
        <authorList>
            <consortium name="WormBaseParasite"/>
        </authorList>
    </citation>
    <scope>IDENTIFICATION</scope>
</reference>
<comment type="subcellular location">
    <subcellularLocation>
        <location evidence="1">Membrane</location>
        <topology evidence="1">Multi-pass membrane protein</topology>
    </subcellularLocation>
</comment>
<dbReference type="EC" id="1.2.1.84" evidence="7"/>
<name>A0A914WK32_9BILA</name>
<dbReference type="Proteomes" id="UP000887566">
    <property type="component" value="Unplaced"/>
</dbReference>
<comment type="similarity">
    <text evidence="2 7">Belongs to the fatty acyl-CoA reductase family.</text>
</comment>
<evidence type="ECO:0000256" key="4">
    <source>
        <dbReference type="ARBA" id="ARBA00022989"/>
    </source>
</evidence>
<dbReference type="FunFam" id="3.40.50.720:FF:000143">
    <property type="entry name" value="Fatty acyl-CoA reductase"/>
    <property type="match status" value="1"/>
</dbReference>
<dbReference type="PANTHER" id="PTHR11011:SF45">
    <property type="entry name" value="FATTY ACYL-COA REDUCTASE CG8306-RELATED"/>
    <property type="match status" value="1"/>
</dbReference>
<dbReference type="InterPro" id="IPR026055">
    <property type="entry name" value="FAR"/>
</dbReference>
<evidence type="ECO:0000256" key="5">
    <source>
        <dbReference type="ARBA" id="ARBA00023136"/>
    </source>
</evidence>
<dbReference type="GO" id="GO:0016020">
    <property type="term" value="C:membrane"/>
    <property type="evidence" value="ECO:0007669"/>
    <property type="project" value="UniProtKB-SubCell"/>
</dbReference>